<keyword evidence="2" id="KW-1185">Reference proteome</keyword>
<comment type="caution">
    <text evidence="1">The sequence shown here is derived from an EMBL/GenBank/DDBJ whole genome shotgun (WGS) entry which is preliminary data.</text>
</comment>
<organism evidence="1 2">
    <name type="scientific">Hyalomma asiaticum</name>
    <name type="common">Tick</name>
    <dbReference type="NCBI Taxonomy" id="266040"/>
    <lineage>
        <taxon>Eukaryota</taxon>
        <taxon>Metazoa</taxon>
        <taxon>Ecdysozoa</taxon>
        <taxon>Arthropoda</taxon>
        <taxon>Chelicerata</taxon>
        <taxon>Arachnida</taxon>
        <taxon>Acari</taxon>
        <taxon>Parasitiformes</taxon>
        <taxon>Ixodida</taxon>
        <taxon>Ixodoidea</taxon>
        <taxon>Ixodidae</taxon>
        <taxon>Hyalomminae</taxon>
        <taxon>Hyalomma</taxon>
    </lineage>
</organism>
<evidence type="ECO:0000313" key="1">
    <source>
        <dbReference type="EMBL" id="KAH6924979.1"/>
    </source>
</evidence>
<sequence length="1281" mass="142359">MDVPRANSRASHGRSPSKCSRPVPGSGATGQITGESGERPNESPDSSSVTKSPSSSPTNSEKRRSMKGSRLCRAMEEPRRPHPRHFSGGGSMNARYDGTWNKQPRETNRGSVVDGQITSRDADDNIAARDMRHLEKAQHRKWASAAPTASVTGPPVPAQRRDVSPPRATPARMTSCANLNDGKDVTERATLGTEMVKNREKALTATHRHESFCKRDQRQALIARKPTLLAVNDVSRLESPMCERPAERQDTSVQPLMRSSLSPTAKPRAAPRSLENGLSSIDDVPYVTTLTSLPAVAAPEERSSLPTLRAETNTTPTEAKTVLERFPTREMPPMVDSTNGSGPAQRKRRSTRPGGGVVPYERGNLKRRSTCCAPALRHDESVNDSLRCTMPLSPEQEHAEQSTAAGLDEQPPVSPRTTDDANLEKPQAHSKNVGAAAGSVSTSSRISKDASGGGTAPARVLTNELRTAKKMKSTFAKESARPTTVIRDTRAHDNKGSKKSQQGARASCQGHHATDERYAVAQESPDSAAVQRSAHTAFQSGSHNFKTNAEKQTAENIDKSVAMAEAPNRDQKTLAVTDNANVEGRKAEDSDGEERRLHAKAVKIAPEHTAIPLSSSVSSDASREGAQAIKPQEANPWLEDCRSACESVTTVVAFVLVVIILYGVARPMYVRESSAQVNAVAPCHDEWCDRLGLWLLPNKSHQEKDPCDDFYERVCYEWNVGRENTSFVSSVVDSAYSIISERISRSPMPPVTRNDLDQFVAFIKVCLADPSFNGTVSEWMSLIRYEMRDDFLVLQTWNWSRMIQAVIKKSLLYGLQTIVGVRVGHRQDDPNKAGLFLSVDGSLISLFSLTSNDTRAIMSLLREIIDELPEFRNVTNAATQVKRMALAVHLKKRGRLVMGSMTCQNLSFIARGVEASTWLEEINRYVPAASRLDRYSIVHSYETIHLRDLFSALEEYPIETRALYINVLMVGQILQYRYDHATRMLPKLRVCMHASRNAFRNQWAKLMMDAAGLRVQVKYLGSLFENVKEGVILHLERRKVSDLTKLAVAALVNKTKLRPMSSVKTQNDAIYRAPQLAIGYHMPQYFLQTSAFQSQRSINQLVDAYGLIDDKGENTLKPMYNMNDLTIGVHFLLLFPPVFYVYREEQFHNFATLGVLLALELIREAGRRSLLDWRVANASARCHVDSESDARELFNWELALGSALGSLEMYARQRMSPVESLIYGKRLKQVFFERFCMLSCKLPGITTRGYKKRCMLPLLNVAEFAVAYHCANKSTHWCSEM</sequence>
<dbReference type="Proteomes" id="UP000821845">
    <property type="component" value="Chromosome 8"/>
</dbReference>
<evidence type="ECO:0000313" key="2">
    <source>
        <dbReference type="Proteomes" id="UP000821845"/>
    </source>
</evidence>
<gene>
    <name evidence="1" type="ORF">HPB50_027050</name>
</gene>
<name>A0ACB7RU46_HYAAI</name>
<protein>
    <submittedName>
        <fullName evidence="1">Uncharacterized protein</fullName>
    </submittedName>
</protein>
<proteinExistence type="predicted"/>
<dbReference type="EMBL" id="CM023488">
    <property type="protein sequence ID" value="KAH6924979.1"/>
    <property type="molecule type" value="Genomic_DNA"/>
</dbReference>
<accession>A0ACB7RU46</accession>
<reference evidence="1" key="1">
    <citation type="submission" date="2020-05" db="EMBL/GenBank/DDBJ databases">
        <title>Large-scale comparative analyses of tick genomes elucidate their genetic diversity and vector capacities.</title>
        <authorList>
            <person name="Jia N."/>
            <person name="Wang J."/>
            <person name="Shi W."/>
            <person name="Du L."/>
            <person name="Sun Y."/>
            <person name="Zhan W."/>
            <person name="Jiang J."/>
            <person name="Wang Q."/>
            <person name="Zhang B."/>
            <person name="Ji P."/>
            <person name="Sakyi L.B."/>
            <person name="Cui X."/>
            <person name="Yuan T."/>
            <person name="Jiang B."/>
            <person name="Yang W."/>
            <person name="Lam T.T.-Y."/>
            <person name="Chang Q."/>
            <person name="Ding S."/>
            <person name="Wang X."/>
            <person name="Zhu J."/>
            <person name="Ruan X."/>
            <person name="Zhao L."/>
            <person name="Wei J."/>
            <person name="Que T."/>
            <person name="Du C."/>
            <person name="Cheng J."/>
            <person name="Dai P."/>
            <person name="Han X."/>
            <person name="Huang E."/>
            <person name="Gao Y."/>
            <person name="Liu J."/>
            <person name="Shao H."/>
            <person name="Ye R."/>
            <person name="Li L."/>
            <person name="Wei W."/>
            <person name="Wang X."/>
            <person name="Wang C."/>
            <person name="Yang T."/>
            <person name="Huo Q."/>
            <person name="Li W."/>
            <person name="Guo W."/>
            <person name="Chen H."/>
            <person name="Zhou L."/>
            <person name="Ni X."/>
            <person name="Tian J."/>
            <person name="Zhou Y."/>
            <person name="Sheng Y."/>
            <person name="Liu T."/>
            <person name="Pan Y."/>
            <person name="Xia L."/>
            <person name="Li J."/>
            <person name="Zhao F."/>
            <person name="Cao W."/>
        </authorList>
    </citation>
    <scope>NUCLEOTIDE SEQUENCE</scope>
    <source>
        <strain evidence="1">Hyas-2018</strain>
    </source>
</reference>